<dbReference type="AlphaFoldDB" id="A0A9W4TK68"/>
<name>A0A9W4TK68_9FLAO</name>
<feature type="transmembrane region" description="Helical" evidence="1">
    <location>
        <begin position="6"/>
        <end position="23"/>
    </location>
</feature>
<accession>A0A9W4TK68</accession>
<dbReference type="KEGG" id="fcs:TRV642_4097"/>
<keyword evidence="1" id="KW-1133">Transmembrane helix</keyword>
<gene>
    <name evidence="2" type="ORF">FLACOL7796_04744</name>
    <name evidence="3" type="ORF">TRV642_4097</name>
</gene>
<feature type="transmembrane region" description="Helical" evidence="1">
    <location>
        <begin position="30"/>
        <end position="52"/>
    </location>
</feature>
<keyword evidence="4" id="KW-1185">Reference proteome</keyword>
<feature type="transmembrane region" description="Helical" evidence="1">
    <location>
        <begin position="89"/>
        <end position="108"/>
    </location>
</feature>
<proteinExistence type="predicted"/>
<evidence type="ECO:0000313" key="2">
    <source>
        <dbReference type="EMBL" id="CAA9203443.1"/>
    </source>
</evidence>
<dbReference type="EMBL" id="OX336425">
    <property type="protein sequence ID" value="CAI2768802.1"/>
    <property type="molecule type" value="Genomic_DNA"/>
</dbReference>
<evidence type="ECO:0000313" key="4">
    <source>
        <dbReference type="Proteomes" id="UP000474567"/>
    </source>
</evidence>
<evidence type="ECO:0000313" key="5">
    <source>
        <dbReference type="Proteomes" id="UP001152749"/>
    </source>
</evidence>
<dbReference type="EMBL" id="CADCST010000197">
    <property type="protein sequence ID" value="CAA9203443.1"/>
    <property type="molecule type" value="Genomic_DNA"/>
</dbReference>
<sequence>MKLEIVLLLSMIVIMALIFFVFIKFKLYGAINYIVGSILIVILCKIDLSGGFHSKEEVIIYFGELICFTILYCSSYLRSFFSADYKRKYYFLFPVMFYLLILLFISLIESNSVFLFKVAKNLFLAYFPLSLLLFYKRNRYDK</sequence>
<feature type="transmembrane region" description="Helical" evidence="1">
    <location>
        <begin position="114"/>
        <end position="135"/>
    </location>
</feature>
<reference evidence="3" key="2">
    <citation type="submission" date="2022-09" db="EMBL/GenBank/DDBJ databases">
        <authorList>
            <person name="Duchaud E."/>
        </authorList>
    </citation>
    <scope>NUCLEOTIDE SEQUENCE</scope>
    <source>
        <strain evidence="3">TRV642</strain>
    </source>
</reference>
<keyword evidence="1" id="KW-0472">Membrane</keyword>
<dbReference type="Proteomes" id="UP000474567">
    <property type="component" value="Unassembled WGS sequence"/>
</dbReference>
<dbReference type="Proteomes" id="UP001152749">
    <property type="component" value="Chromosome"/>
</dbReference>
<organism evidence="3 5">
    <name type="scientific">Flavobacterium collinsii</name>
    <dbReference type="NCBI Taxonomy" id="1114861"/>
    <lineage>
        <taxon>Bacteria</taxon>
        <taxon>Pseudomonadati</taxon>
        <taxon>Bacteroidota</taxon>
        <taxon>Flavobacteriia</taxon>
        <taxon>Flavobacteriales</taxon>
        <taxon>Flavobacteriaceae</taxon>
        <taxon>Flavobacterium</taxon>
    </lineage>
</organism>
<reference evidence="2 4" key="1">
    <citation type="submission" date="2020-02" db="EMBL/GenBank/DDBJ databases">
        <authorList>
            <person name="Criscuolo A."/>
        </authorList>
    </citation>
    <scope>NUCLEOTIDE SEQUENCE [LARGE SCALE GENOMIC DNA]</scope>
    <source>
        <strain evidence="2">CECT7796</strain>
    </source>
</reference>
<protein>
    <submittedName>
        <fullName evidence="3">Uncharacterized protein</fullName>
    </submittedName>
</protein>
<evidence type="ECO:0000313" key="3">
    <source>
        <dbReference type="EMBL" id="CAI2768802.1"/>
    </source>
</evidence>
<keyword evidence="1" id="KW-0812">Transmembrane</keyword>
<feature type="transmembrane region" description="Helical" evidence="1">
    <location>
        <begin position="58"/>
        <end position="77"/>
    </location>
</feature>
<evidence type="ECO:0000256" key="1">
    <source>
        <dbReference type="SAM" id="Phobius"/>
    </source>
</evidence>